<dbReference type="Gene3D" id="1.10.287.1060">
    <property type="entry name" value="ESAT-6-like"/>
    <property type="match status" value="1"/>
</dbReference>
<feature type="transmembrane region" description="Helical" evidence="2">
    <location>
        <begin position="236"/>
        <end position="266"/>
    </location>
</feature>
<proteinExistence type="predicted"/>
<dbReference type="RefSeq" id="WP_369248577.1">
    <property type="nucleotide sequence ID" value="NZ_CP163443.1"/>
</dbReference>
<dbReference type="InterPro" id="IPR001826">
    <property type="entry name" value="RHS"/>
</dbReference>
<dbReference type="EMBL" id="CP163443">
    <property type="protein sequence ID" value="XDQ55413.1"/>
    <property type="molecule type" value="Genomic_DNA"/>
</dbReference>
<dbReference type="InterPro" id="IPR022385">
    <property type="entry name" value="Rhs_assc_core"/>
</dbReference>
<feature type="compositionally biased region" description="Low complexity" evidence="1">
    <location>
        <begin position="105"/>
        <end position="119"/>
    </location>
</feature>
<keyword evidence="2" id="KW-0812">Transmembrane</keyword>
<evidence type="ECO:0000313" key="6">
    <source>
        <dbReference type="EMBL" id="XDQ55413.1"/>
    </source>
</evidence>
<gene>
    <name evidence="6" type="ORF">AB5J53_28990</name>
</gene>
<feature type="compositionally biased region" description="Polar residues" evidence="1">
    <location>
        <begin position="160"/>
        <end position="174"/>
    </location>
</feature>
<name>A0AB39RLQ5_9ACTN</name>
<dbReference type="InterPro" id="IPR029060">
    <property type="entry name" value="PIN-like_dom_sf"/>
</dbReference>
<feature type="domain" description="RHS protein conserved region" evidence="3">
    <location>
        <begin position="1285"/>
        <end position="1316"/>
    </location>
</feature>
<evidence type="ECO:0000259" key="3">
    <source>
        <dbReference type="Pfam" id="PF03527"/>
    </source>
</evidence>
<dbReference type="PANTHER" id="PTHR32305:SF15">
    <property type="entry name" value="PROTEIN RHSA-RELATED"/>
    <property type="match status" value="1"/>
</dbReference>
<feature type="compositionally biased region" description="Basic and acidic residues" evidence="1">
    <location>
        <begin position="124"/>
        <end position="158"/>
    </location>
</feature>
<dbReference type="Gene3D" id="2.180.10.10">
    <property type="entry name" value="RHS repeat-associated core"/>
    <property type="match status" value="3"/>
</dbReference>
<evidence type="ECO:0000256" key="1">
    <source>
        <dbReference type="SAM" id="MobiDB-lite"/>
    </source>
</evidence>
<keyword evidence="2" id="KW-1133">Transmembrane helix</keyword>
<dbReference type="InterPro" id="IPR031325">
    <property type="entry name" value="RHS_repeat"/>
</dbReference>
<protein>
    <submittedName>
        <fullName evidence="6">RHS repeat-associated core domain-containing protein</fullName>
    </submittedName>
</protein>
<evidence type="ECO:0000256" key="2">
    <source>
        <dbReference type="SAM" id="Phobius"/>
    </source>
</evidence>
<evidence type="ECO:0000259" key="4">
    <source>
        <dbReference type="Pfam" id="PF20148"/>
    </source>
</evidence>
<dbReference type="NCBIfam" id="TIGR03696">
    <property type="entry name" value="Rhs_assc_core"/>
    <property type="match status" value="1"/>
</dbReference>
<reference evidence="6" key="1">
    <citation type="submission" date="2024-07" db="EMBL/GenBank/DDBJ databases">
        <authorList>
            <person name="Yu S.T."/>
        </authorList>
    </citation>
    <scope>NUCLEOTIDE SEQUENCE</scope>
    <source>
        <strain evidence="6">R41</strain>
    </source>
</reference>
<organism evidence="6">
    <name type="scientific">Streptomyces sp. R41</name>
    <dbReference type="NCBI Taxonomy" id="3238632"/>
    <lineage>
        <taxon>Bacteria</taxon>
        <taxon>Bacillati</taxon>
        <taxon>Actinomycetota</taxon>
        <taxon>Actinomycetes</taxon>
        <taxon>Kitasatosporales</taxon>
        <taxon>Streptomycetaceae</taxon>
        <taxon>Streptomyces</taxon>
    </lineage>
</organism>
<dbReference type="Pfam" id="PF21725">
    <property type="entry name" value="T7SS_signal"/>
    <property type="match status" value="1"/>
</dbReference>
<dbReference type="InterPro" id="IPR006530">
    <property type="entry name" value="YD"/>
</dbReference>
<dbReference type="Pfam" id="PF03527">
    <property type="entry name" value="RHS"/>
    <property type="match status" value="1"/>
</dbReference>
<evidence type="ECO:0000259" key="5">
    <source>
        <dbReference type="Pfam" id="PF21725"/>
    </source>
</evidence>
<sequence>MDKDPTPGDPDRVRHLAKNLHDFADDVGDALRLIKGMADEDAVLKWAGKSAKAFQDEFSGVPKQLKKLKKSYEMAGDALTDYWPKLERAQALADKALAKGREAQSDLSSAKSRLSSADSWVTKANKEADKYKDDPTGSKDTEKPDEAKVRAATRDAQHAKSAQTSAQSDVTSANGALDAAKKMAEDARKMREEAAKTAKDKIDEASDAGIRNRKWWEEVGDWFSDNWDTIVAVCKVVVAVVGIIAMIIGGPILGAIVLIAALVVLADTLNKYAKGQASLWDVAFAALDCIPGMKGITTLGGLAKGLKGGMAALKGIKGGLKGLGLAASGLGRSARGALADGAKGAYNRLKSVVRSKGSDPVDMATGAMFLPQTDIILPGTLPLAFTRRVASDYRTGWWFGPTWASTIDQRLEVDENGIVFVTEDGLLLAYPHPISPETPVLPEAGPRWPLILLDNGGYRIDDPLLGHGRHFSLPADGIALLTRIFDRNSNTISFDYDEHGTPLAIRHSGGYHLKLTTDEGRVTTLALAGAAEDGSDGIVRAYTYADGVLTAVINATGHPLNFTCDERQRITSWTDSNNCSYTYAYDSRDRCIAEGGEGGHLTITLDYDGADPAWPDCRVTTLTTAEGAVSRFVVNDSSQVVAEIDALDGTVRTAYDEHHHLLTRTDELGHTTRFINNDLGQPVEVSLPDGSVFQYAYDAMGQPTEGHLPDGTAWYREYDERGNCTAVTDAGGATYRYEYSVAGHVSAITDPMGYATTLECNSAGLPFRSIDPLGTTSRWERNAAGALVTYVDPLGHSTHFKWTAEGLLQSRTTPDGATEAWNYDGEGNCTSHTDAVGATTHFEYTHFDLLAARINPDGVRYAFEYDTSLRLTRIRNPQGREWQYTYDPAGRLVAETDFDDRVVTYTRDAVGRLASRANTLGQVVHYTHDVLGRVTRKNADGQITDFTYDHSGQLVHASNSYAELKFRRDEMGRIVEESVNGRAILNRYNTLGQRTQRITPSGSSTLWTYDAAGNIGELNASGRVIRFDRDHAGRTISQRVASNVHLTNTFDEVGRLTAQNVISPGLPDNLHRSYSYRPDGYLIRLVDHANGIRDFDLDVAGRIISLRSPNWSERYAYDEVGNQIEADWPGSHPGQSAVGARSYAGTRVMRAGNTRYEYDDLGRVTLRQTARISRKPDSWRYKWDAEDRLVETVTPDGTHWCYEYDALGRRTAKQRLSADGASVVEETKFTWDGSFLCEQATYTRDLPHVITLTWDHENLHPIAQTERIASVDTPQREIDSRFFAIVTDLVGTPSELIDEAGAIAWRARSTLWGKTAWATDSAAYTPLRFPGQYYDHETGLHYNYFRHYDPETARYLSPDPLGIAPAPNPVTYVSNPHRWTDPLGLSPYVAVDTNPMIDALNGSRTAEVDAALAGRTPVLSPQAHRELIEGGHSPEAISNWLAERGGRMGPEATAEGVSDIQGRLKAMWKGKSFNPMIRTDDAKVLHSAAQEGLSLITNDKKFYQNAERLGYTTERY</sequence>
<dbReference type="PANTHER" id="PTHR32305">
    <property type="match status" value="1"/>
</dbReference>
<feature type="region of interest" description="Disordered" evidence="1">
    <location>
        <begin position="98"/>
        <end position="176"/>
    </location>
</feature>
<dbReference type="InterPro" id="IPR049082">
    <property type="entry name" value="T7SS_signal"/>
</dbReference>
<feature type="domain" description="DUF6531" evidence="4">
    <location>
        <begin position="359"/>
        <end position="430"/>
    </location>
</feature>
<dbReference type="SUPFAM" id="SSF88723">
    <property type="entry name" value="PIN domain-like"/>
    <property type="match status" value="1"/>
</dbReference>
<keyword evidence="2" id="KW-0472">Membrane</keyword>
<feature type="domain" description="Putative T7SS secretion signal" evidence="5">
    <location>
        <begin position="8"/>
        <end position="207"/>
    </location>
</feature>
<dbReference type="Pfam" id="PF20148">
    <property type="entry name" value="DUF6531"/>
    <property type="match status" value="1"/>
</dbReference>
<accession>A0AB39RLQ5</accession>
<dbReference type="InterPro" id="IPR045351">
    <property type="entry name" value="DUF6531"/>
</dbReference>
<dbReference type="Pfam" id="PF05593">
    <property type="entry name" value="RHS_repeat"/>
    <property type="match status" value="7"/>
</dbReference>
<dbReference type="InterPro" id="IPR050708">
    <property type="entry name" value="T6SS_VgrG/RHS"/>
</dbReference>
<dbReference type="NCBIfam" id="TIGR01643">
    <property type="entry name" value="YD_repeat_2x"/>
    <property type="match status" value="9"/>
</dbReference>